<feature type="compositionally biased region" description="Basic residues" evidence="1">
    <location>
        <begin position="1"/>
        <end position="12"/>
    </location>
</feature>
<gene>
    <name evidence="2" type="ORF">EA472_14820</name>
</gene>
<accession>A0A3N6MW36</accession>
<protein>
    <submittedName>
        <fullName evidence="2">Uncharacterized protein</fullName>
    </submittedName>
</protein>
<evidence type="ECO:0000313" key="2">
    <source>
        <dbReference type="EMBL" id="RQG99146.1"/>
    </source>
</evidence>
<comment type="caution">
    <text evidence="2">The sequence shown here is derived from an EMBL/GenBank/DDBJ whole genome shotgun (WGS) entry which is preliminary data.</text>
</comment>
<dbReference type="EMBL" id="REFZ01000010">
    <property type="protein sequence ID" value="RQG99146.1"/>
    <property type="molecule type" value="Genomic_DNA"/>
</dbReference>
<organism evidence="2 3">
    <name type="scientific">Natrarchaeobius chitinivorans</name>
    <dbReference type="NCBI Taxonomy" id="1679083"/>
    <lineage>
        <taxon>Archaea</taxon>
        <taxon>Methanobacteriati</taxon>
        <taxon>Methanobacteriota</taxon>
        <taxon>Stenosarchaea group</taxon>
        <taxon>Halobacteria</taxon>
        <taxon>Halobacteriales</taxon>
        <taxon>Natrialbaceae</taxon>
        <taxon>Natrarchaeobius</taxon>
    </lineage>
</organism>
<reference evidence="2 3" key="1">
    <citation type="submission" date="2018-10" db="EMBL/GenBank/DDBJ databases">
        <title>Natrarchaeobius chitinivorans gen. nov., sp. nov., and Natrarchaeobius haloalkaliphilus sp. nov., alkaliphilic, chitin-utilizing haloarchaea from hypersaline alkaline lakes.</title>
        <authorList>
            <person name="Sorokin D.Y."/>
            <person name="Elcheninov A.G."/>
            <person name="Kostrikina N.A."/>
            <person name="Bale N.J."/>
            <person name="Sinninghe Damste J.S."/>
            <person name="Khijniak T.V."/>
            <person name="Kublanov I.V."/>
            <person name="Toshchakov S.V."/>
        </authorList>
    </citation>
    <scope>NUCLEOTIDE SEQUENCE [LARGE SCALE GENOMIC DNA]</scope>
    <source>
        <strain evidence="2 3">AArcht7</strain>
    </source>
</reference>
<evidence type="ECO:0000313" key="3">
    <source>
        <dbReference type="Proteomes" id="UP000281431"/>
    </source>
</evidence>
<name>A0A3N6MW36_NATCH</name>
<dbReference type="Proteomes" id="UP000281431">
    <property type="component" value="Unassembled WGS sequence"/>
</dbReference>
<sequence length="59" mass="6572">MTLHARSLRRGRASFASRGDERADGTIDVDRTAVTVGRSDRRDGSPIRSLVITGRWCTR</sequence>
<keyword evidence="3" id="KW-1185">Reference proteome</keyword>
<evidence type="ECO:0000256" key="1">
    <source>
        <dbReference type="SAM" id="MobiDB-lite"/>
    </source>
</evidence>
<proteinExistence type="predicted"/>
<feature type="region of interest" description="Disordered" evidence="1">
    <location>
        <begin position="1"/>
        <end position="26"/>
    </location>
</feature>
<dbReference type="AlphaFoldDB" id="A0A3N6MW36"/>